<dbReference type="InterPro" id="IPR001005">
    <property type="entry name" value="SANT/Myb"/>
</dbReference>
<dbReference type="RefSeq" id="XP_017031215.1">
    <property type="nucleotide sequence ID" value="XM_017175726.3"/>
</dbReference>
<dbReference type="OrthoDB" id="8036311at2759"/>
<name>A0A6P4IRU9_DROKI</name>
<evidence type="ECO:0000256" key="1">
    <source>
        <dbReference type="SAM" id="MobiDB-lite"/>
    </source>
</evidence>
<feature type="compositionally biased region" description="Acidic residues" evidence="1">
    <location>
        <begin position="131"/>
        <end position="154"/>
    </location>
</feature>
<evidence type="ECO:0000313" key="5">
    <source>
        <dbReference type="RefSeq" id="XP_017031215.1"/>
    </source>
</evidence>
<organism evidence="4 5">
    <name type="scientific">Drosophila kikkawai</name>
    <name type="common">Fruit fly</name>
    <dbReference type="NCBI Taxonomy" id="30033"/>
    <lineage>
        <taxon>Eukaryota</taxon>
        <taxon>Metazoa</taxon>
        <taxon>Ecdysozoa</taxon>
        <taxon>Arthropoda</taxon>
        <taxon>Hexapoda</taxon>
        <taxon>Insecta</taxon>
        <taxon>Pterygota</taxon>
        <taxon>Neoptera</taxon>
        <taxon>Endopterygota</taxon>
        <taxon>Diptera</taxon>
        <taxon>Brachycera</taxon>
        <taxon>Muscomorpha</taxon>
        <taxon>Ephydroidea</taxon>
        <taxon>Drosophilidae</taxon>
        <taxon>Drosophila</taxon>
        <taxon>Sophophora</taxon>
    </lineage>
</organism>
<reference evidence="5" key="1">
    <citation type="submission" date="2025-08" db="UniProtKB">
        <authorList>
            <consortium name="RefSeq"/>
        </authorList>
    </citation>
    <scope>IDENTIFICATION</scope>
    <source>
        <strain evidence="5">14028-0561.14</strain>
        <tissue evidence="5">Whole fly</tissue>
    </source>
</reference>
<feature type="region of interest" description="Disordered" evidence="1">
    <location>
        <begin position="114"/>
        <end position="154"/>
    </location>
</feature>
<dbReference type="Proteomes" id="UP001652661">
    <property type="component" value="Chromosome 3R"/>
</dbReference>
<dbReference type="Pfam" id="PF10545">
    <property type="entry name" value="MADF_DNA_bdg"/>
    <property type="match status" value="1"/>
</dbReference>
<dbReference type="GeneID" id="108080823"/>
<dbReference type="InterPro" id="IPR006578">
    <property type="entry name" value="MADF-dom"/>
</dbReference>
<dbReference type="InterPro" id="IPR039353">
    <property type="entry name" value="TF_Adf1"/>
</dbReference>
<dbReference type="PROSITE" id="PS51029">
    <property type="entry name" value="MADF"/>
    <property type="match status" value="1"/>
</dbReference>
<dbReference type="SMART" id="SM00595">
    <property type="entry name" value="MADF"/>
    <property type="match status" value="1"/>
</dbReference>
<evidence type="ECO:0008006" key="6">
    <source>
        <dbReference type="Google" id="ProtNLM"/>
    </source>
</evidence>
<proteinExistence type="predicted"/>
<accession>A0A6P4IRU9</accession>
<protein>
    <recommendedName>
        <fullName evidence="6">MADF domain-containing protein</fullName>
    </recommendedName>
</protein>
<dbReference type="PANTHER" id="PTHR12243:SF67">
    <property type="entry name" value="COREPRESSOR OF PANGOLIN, ISOFORM A-RELATED"/>
    <property type="match status" value="1"/>
</dbReference>
<keyword evidence="4" id="KW-1185">Reference proteome</keyword>
<gene>
    <name evidence="5" type="primary">LOC108080823</name>
</gene>
<feature type="domain" description="MADF" evidence="3">
    <location>
        <begin position="18"/>
        <end position="116"/>
    </location>
</feature>
<dbReference type="PANTHER" id="PTHR12243">
    <property type="entry name" value="MADF DOMAIN TRANSCRIPTION FACTOR"/>
    <property type="match status" value="1"/>
</dbReference>
<feature type="domain" description="Myb-like" evidence="2">
    <location>
        <begin position="3"/>
        <end position="69"/>
    </location>
</feature>
<sequence>MSVNRKRKPNFTNDEKFRLIQSVKKRSVLWDITEIYNKDYDKVQAAWNAVSEEVKRPGTECRMAWSSLRESYRYHFKRDCGKFQQLEGEDYDPLLATKMMDWRFAEAMSFMPQPTLKRPRPVSRIVRNETDGEDGEDGEDGGDGEDSKDGEDGEDIEMADWMTGSVEIPADALLTPGSIESIKPEPKRRGRPRKGTESTSKASIVDMLSNFLEGTRHCLEQPVSKNATVLAYWDTLLTGMSQQNSQRAVFKVTEFLQEVAKKEVEKKRLF</sequence>
<dbReference type="PROSITE" id="PS50090">
    <property type="entry name" value="MYB_LIKE"/>
    <property type="match status" value="1"/>
</dbReference>
<evidence type="ECO:0000259" key="2">
    <source>
        <dbReference type="PROSITE" id="PS50090"/>
    </source>
</evidence>
<feature type="region of interest" description="Disordered" evidence="1">
    <location>
        <begin position="172"/>
        <end position="201"/>
    </location>
</feature>
<evidence type="ECO:0000313" key="4">
    <source>
        <dbReference type="Proteomes" id="UP001652661"/>
    </source>
</evidence>
<evidence type="ECO:0000259" key="3">
    <source>
        <dbReference type="PROSITE" id="PS51029"/>
    </source>
</evidence>
<dbReference type="AlphaFoldDB" id="A0A6P4IRU9"/>